<gene>
    <name evidence="1" type="ORF">A2834_02675</name>
</gene>
<evidence type="ECO:0000313" key="2">
    <source>
        <dbReference type="Proteomes" id="UP000179251"/>
    </source>
</evidence>
<proteinExistence type="predicted"/>
<dbReference type="STRING" id="1798325.A2834_02675"/>
<protein>
    <submittedName>
        <fullName evidence="1">Uncharacterized protein</fullName>
    </submittedName>
</protein>
<organism evidence="1 2">
    <name type="scientific">Candidatus Giovannonibacteria bacterium RIFCSPHIGHO2_01_FULL_45_23</name>
    <dbReference type="NCBI Taxonomy" id="1798325"/>
    <lineage>
        <taxon>Bacteria</taxon>
        <taxon>Candidatus Giovannoniibacteriota</taxon>
    </lineage>
</organism>
<name>A0A1F5VGS2_9BACT</name>
<evidence type="ECO:0000313" key="1">
    <source>
        <dbReference type="EMBL" id="OGF62606.1"/>
    </source>
</evidence>
<dbReference type="AlphaFoldDB" id="A0A1F5VGS2"/>
<dbReference type="EMBL" id="MFHD01000016">
    <property type="protein sequence ID" value="OGF62606.1"/>
    <property type="molecule type" value="Genomic_DNA"/>
</dbReference>
<accession>A0A1F5VGS2</accession>
<comment type="caution">
    <text evidence="1">The sequence shown here is derived from an EMBL/GenBank/DDBJ whole genome shotgun (WGS) entry which is preliminary data.</text>
</comment>
<dbReference type="Proteomes" id="UP000179251">
    <property type="component" value="Unassembled WGS sequence"/>
</dbReference>
<reference evidence="1 2" key="1">
    <citation type="journal article" date="2016" name="Nat. Commun.">
        <title>Thousands of microbial genomes shed light on interconnected biogeochemical processes in an aquifer system.</title>
        <authorList>
            <person name="Anantharaman K."/>
            <person name="Brown C.T."/>
            <person name="Hug L.A."/>
            <person name="Sharon I."/>
            <person name="Castelle C.J."/>
            <person name="Probst A.J."/>
            <person name="Thomas B.C."/>
            <person name="Singh A."/>
            <person name="Wilkins M.J."/>
            <person name="Karaoz U."/>
            <person name="Brodie E.L."/>
            <person name="Williams K.H."/>
            <person name="Hubbard S.S."/>
            <person name="Banfield J.F."/>
        </authorList>
    </citation>
    <scope>NUCLEOTIDE SEQUENCE [LARGE SCALE GENOMIC DNA]</scope>
</reference>
<sequence length="62" mass="7419">MEREPTEQEEKEALEWLLKEKEGKGIKILDPKTERKGREKAKKEFKKRLGEFGQKELFKKDA</sequence>